<dbReference type="GO" id="GO:0019252">
    <property type="term" value="P:starch biosynthetic process"/>
    <property type="evidence" value="ECO:0007669"/>
    <property type="project" value="UniProtKB-KW"/>
</dbReference>
<dbReference type="EC" id="2.4.1.21" evidence="3"/>
<keyword evidence="7" id="KW-0175">Coiled coil</keyword>
<feature type="region of interest" description="Disordered" evidence="8">
    <location>
        <begin position="49"/>
        <end position="84"/>
    </location>
</feature>
<dbReference type="Proteomes" id="UP001497457">
    <property type="component" value="Chromosome 2b"/>
</dbReference>
<comment type="catalytic activity">
    <reaction evidence="1">
        <text>[(1-&gt;4)-alpha-D-glucosyl](n) + ADP-alpha-D-glucose = [(1-&gt;4)-alpha-D-glucosyl](n+1) + ADP + H(+)</text>
        <dbReference type="Rhea" id="RHEA:18189"/>
        <dbReference type="Rhea" id="RHEA-COMP:9584"/>
        <dbReference type="Rhea" id="RHEA-COMP:9587"/>
        <dbReference type="ChEBI" id="CHEBI:15378"/>
        <dbReference type="ChEBI" id="CHEBI:15444"/>
        <dbReference type="ChEBI" id="CHEBI:57498"/>
        <dbReference type="ChEBI" id="CHEBI:456216"/>
        <dbReference type="EC" id="2.4.1.21"/>
    </reaction>
</comment>
<name>A0ABC8ZU17_9POAL</name>
<reference evidence="10" key="1">
    <citation type="submission" date="2024-10" db="EMBL/GenBank/DDBJ databases">
        <authorList>
            <person name="Ryan C."/>
        </authorList>
    </citation>
    <scope>NUCLEOTIDE SEQUENCE [LARGE SCALE GENOMIC DNA]</scope>
</reference>
<evidence type="ECO:0000256" key="8">
    <source>
        <dbReference type="SAM" id="MobiDB-lite"/>
    </source>
</evidence>
<keyword evidence="4" id="KW-0328">Glycosyltransferase</keyword>
<evidence type="ECO:0000313" key="11">
    <source>
        <dbReference type="Proteomes" id="UP001497457"/>
    </source>
</evidence>
<evidence type="ECO:0000256" key="3">
    <source>
        <dbReference type="ARBA" id="ARBA00012588"/>
    </source>
</evidence>
<evidence type="ECO:0000256" key="5">
    <source>
        <dbReference type="ARBA" id="ARBA00022679"/>
    </source>
</evidence>
<dbReference type="EMBL" id="OZ075112">
    <property type="protein sequence ID" value="CAL4967546.1"/>
    <property type="molecule type" value="Genomic_DNA"/>
</dbReference>
<dbReference type="SUPFAM" id="SSF53756">
    <property type="entry name" value="UDP-Glycosyltransferase/glycogen phosphorylase"/>
    <property type="match status" value="1"/>
</dbReference>
<feature type="domain" description="Starch synthase catalytic" evidence="9">
    <location>
        <begin position="220"/>
        <end position="457"/>
    </location>
</feature>
<dbReference type="Pfam" id="PF08323">
    <property type="entry name" value="Glyco_transf_5"/>
    <property type="match status" value="1"/>
</dbReference>
<protein>
    <recommendedName>
        <fullName evidence="3">starch synthase</fullName>
        <ecNumber evidence="3">2.4.1.21</ecNumber>
    </recommendedName>
</protein>
<dbReference type="InterPro" id="IPR013534">
    <property type="entry name" value="Starch_synth_cat_dom"/>
</dbReference>
<keyword evidence="5" id="KW-0808">Transferase</keyword>
<dbReference type="PANTHER" id="PTHR46083">
    <property type="match status" value="1"/>
</dbReference>
<gene>
    <name evidence="10" type="ORF">URODEC1_LOCUS48450</name>
</gene>
<evidence type="ECO:0000256" key="4">
    <source>
        <dbReference type="ARBA" id="ARBA00022676"/>
    </source>
</evidence>
<dbReference type="AlphaFoldDB" id="A0ABC8ZU17"/>
<dbReference type="PANTHER" id="PTHR46083:SF3">
    <property type="entry name" value="UDP-GLYCOSYLTRANSFERASE SUPERFAMILY PROTEIN"/>
    <property type="match status" value="1"/>
</dbReference>
<sequence>METTRLVIGAAMPAPPIPQLRRRHFPHRRGGAHCLLSARAARPTLLTRCSYSSKGDGNSRGKPRRESSSTVRLDVEENSDRGTNLASEQRKCDIQELFSQAQRNILYLNKQRLLAMEELKKLQDENSFLLQEIEALEAEAQGVPLEAVQQSTFCELLLRIDTMVISGMISMQEASDLREKVVNNRSVIQGTFSEIHHKANTELLSELRLFLRKPIEKPLHVVHICTELDPIASCGSMSTYVAGVSCAVQGKGNLVEVILPKYTSLNMDGIHGLRKADTEYESYFGGIWHKNRIWTGMSSGVGVILIEPIQLSYFSRDMLRGYPDDFERFSYFSRASLDYIVKSGKQPDILHIHNWETAIVAPLFWDIFAQQGLENTRILLTCQDLNYQCLEDPNKLEMCGLDPRKLHRADRLQDPNKTHLVNILKGGIVYSNKVVLMSSIHSRDVLIQGSRQLEATLTAHKEKILVASQGLDGELWDPSKDIYLPRRYSANDIEGKSICREALKRRLGFRTGSSIIVGCICDGYSDIHNLKEAVHVALHRSAQVIFMEKLGSLTARALKEEFINLDDNIAFVEEYDETLEHLIYAGSDIILCSSFEDPSLQIAMKAIKYGCAPVQINFPNDESSRQSQSQGRDCRNRVMFKYIISTYGELSLLKALDSFKNDPSHWDQQVKDGMVKGLAWDAECYDLHWEAYSSMRKQ</sequence>
<evidence type="ECO:0000256" key="2">
    <source>
        <dbReference type="ARBA" id="ARBA00004727"/>
    </source>
</evidence>
<keyword evidence="11" id="KW-1185">Reference proteome</keyword>
<dbReference type="Gene3D" id="3.40.50.2000">
    <property type="entry name" value="Glycogen Phosphorylase B"/>
    <property type="match status" value="2"/>
</dbReference>
<evidence type="ECO:0000259" key="9">
    <source>
        <dbReference type="Pfam" id="PF08323"/>
    </source>
</evidence>
<organism evidence="10 11">
    <name type="scientific">Urochloa decumbens</name>
    <dbReference type="NCBI Taxonomy" id="240449"/>
    <lineage>
        <taxon>Eukaryota</taxon>
        <taxon>Viridiplantae</taxon>
        <taxon>Streptophyta</taxon>
        <taxon>Embryophyta</taxon>
        <taxon>Tracheophyta</taxon>
        <taxon>Spermatophyta</taxon>
        <taxon>Magnoliopsida</taxon>
        <taxon>Liliopsida</taxon>
        <taxon>Poales</taxon>
        <taxon>Poaceae</taxon>
        <taxon>PACMAD clade</taxon>
        <taxon>Panicoideae</taxon>
        <taxon>Panicodae</taxon>
        <taxon>Paniceae</taxon>
        <taxon>Melinidinae</taxon>
        <taxon>Urochloa</taxon>
    </lineage>
</organism>
<evidence type="ECO:0000313" key="10">
    <source>
        <dbReference type="EMBL" id="CAL4967546.1"/>
    </source>
</evidence>
<accession>A0ABC8ZU17</accession>
<evidence type="ECO:0000256" key="6">
    <source>
        <dbReference type="ARBA" id="ARBA00022922"/>
    </source>
</evidence>
<feature type="coiled-coil region" evidence="7">
    <location>
        <begin position="112"/>
        <end position="139"/>
    </location>
</feature>
<proteinExistence type="predicted"/>
<evidence type="ECO:0000256" key="1">
    <source>
        <dbReference type="ARBA" id="ARBA00001478"/>
    </source>
</evidence>
<dbReference type="GO" id="GO:0009011">
    <property type="term" value="F:alpha-1,4-glucan glucosyltransferase (ADP-glucose donor) activity"/>
    <property type="evidence" value="ECO:0007669"/>
    <property type="project" value="UniProtKB-EC"/>
</dbReference>
<comment type="pathway">
    <text evidence="2">Glycan biosynthesis; starch biosynthesis.</text>
</comment>
<keyword evidence="6" id="KW-0750">Starch biosynthesis</keyword>
<evidence type="ECO:0000256" key="7">
    <source>
        <dbReference type="SAM" id="Coils"/>
    </source>
</evidence>